<feature type="region of interest" description="Disordered" evidence="6">
    <location>
        <begin position="42"/>
        <end position="81"/>
    </location>
</feature>
<feature type="domain" description="SAM-dependent MTase RsmB/NOP-type" evidence="7">
    <location>
        <begin position="189"/>
        <end position="525"/>
    </location>
</feature>
<dbReference type="OrthoDB" id="6093671at2759"/>
<gene>
    <name evidence="8" type="ORF">GGI15_000740</name>
</gene>
<keyword evidence="1 5" id="KW-0489">Methyltransferase</keyword>
<evidence type="ECO:0000256" key="1">
    <source>
        <dbReference type="ARBA" id="ARBA00022603"/>
    </source>
</evidence>
<keyword evidence="3 5" id="KW-0949">S-adenosyl-L-methionine</keyword>
<dbReference type="PRINTS" id="PR02008">
    <property type="entry name" value="RCMTFAMILY"/>
</dbReference>
<dbReference type="CDD" id="cd02440">
    <property type="entry name" value="AdoMet_MTases"/>
    <property type="match status" value="1"/>
</dbReference>
<organism evidence="8 9">
    <name type="scientific">Coemansia interrupta</name>
    <dbReference type="NCBI Taxonomy" id="1126814"/>
    <lineage>
        <taxon>Eukaryota</taxon>
        <taxon>Fungi</taxon>
        <taxon>Fungi incertae sedis</taxon>
        <taxon>Zoopagomycota</taxon>
        <taxon>Kickxellomycotina</taxon>
        <taxon>Kickxellomycetes</taxon>
        <taxon>Kickxellales</taxon>
        <taxon>Kickxellaceae</taxon>
        <taxon>Coemansia</taxon>
    </lineage>
</organism>
<dbReference type="Gene3D" id="3.40.50.150">
    <property type="entry name" value="Vaccinia Virus protein VP39"/>
    <property type="match status" value="1"/>
</dbReference>
<dbReference type="PRINTS" id="PR02010">
    <property type="entry name" value="RCMT9"/>
</dbReference>
<keyword evidence="2 5" id="KW-0808">Transferase</keyword>
<keyword evidence="4 5" id="KW-0694">RNA-binding</keyword>
<feature type="active site" description="Nucleophile" evidence="5">
    <location>
        <position position="451"/>
    </location>
</feature>
<evidence type="ECO:0000313" key="8">
    <source>
        <dbReference type="EMBL" id="KAJ2787376.1"/>
    </source>
</evidence>
<dbReference type="AlphaFoldDB" id="A0A9W8HRH8"/>
<dbReference type="InterPro" id="IPR023267">
    <property type="entry name" value="RCMT"/>
</dbReference>
<evidence type="ECO:0000256" key="5">
    <source>
        <dbReference type="PROSITE-ProRule" id="PRU01023"/>
    </source>
</evidence>
<sequence length="526" mass="57522">CKGISKPVSTVKVKGKTASQMAEDASLLIASDIHEQWRKRVFTEEKEEKEENKEVEKETDEDNENENSKPHGCESKHDPELVARTTEYKDLPKDLKYKVDTLARVAVRTLLRKSDKEPSALLFDYMFDPTMNTDTSSGLYLCGKDDEEKMDKCKEVIELARKHVPEPFVGKNFPATFHAFLSSNAIDASIYSLHAHLPRYVRVLNHTTHTPASLASLAAQLTQQAGCPVTPVPGVPGFLSIADSSVRLSQLSNRAVLGMDVSSGIAAYALGCQSGDNVLDLCCAPGAKLLLLAELVGPQGSVTGVDVAAHRLATCRSLLAKHPDARARVRLYLADGTEFAQGAPQKGWWDPEVLRKAAAGHAAAQQPWHASKMLRSAYACNGLAPYDRVLVDAECTHDGSLGHVLKYKRLGWQGLENIAGRAADAPGLQLRLLENGWRLLRVGGTLVYSTCSLAPEQNEMVVMRFLQNHAAGEAVVEEVDVPLVRGEPWVPGEMPEGFERLRGVVRLDPRVSGCSGMFIARIRKLS</sequence>
<evidence type="ECO:0000256" key="4">
    <source>
        <dbReference type="ARBA" id="ARBA00022884"/>
    </source>
</evidence>
<feature type="binding site" evidence="5">
    <location>
        <position position="335"/>
    </location>
    <ligand>
        <name>S-adenosyl-L-methionine</name>
        <dbReference type="ChEBI" id="CHEBI:59789"/>
    </ligand>
</feature>
<feature type="region of interest" description="Disordered" evidence="6">
    <location>
        <begin position="1"/>
        <end position="20"/>
    </location>
</feature>
<dbReference type="InterPro" id="IPR023269">
    <property type="entry name" value="RCMT_subfamily_9"/>
</dbReference>
<proteinExistence type="inferred from homology"/>
<name>A0A9W8HRH8_9FUNG</name>
<dbReference type="PANTHER" id="PTHR22807:SF16">
    <property type="entry name" value="SAM-DEPENDENT MTASE RSMB_NOP-TYPE DOMAIN-CONTAINING PROTEIN"/>
    <property type="match status" value="1"/>
</dbReference>
<evidence type="ECO:0000256" key="2">
    <source>
        <dbReference type="ARBA" id="ARBA00022679"/>
    </source>
</evidence>
<feature type="binding site" evidence="5">
    <location>
        <position position="392"/>
    </location>
    <ligand>
        <name>S-adenosyl-L-methionine</name>
        <dbReference type="ChEBI" id="CHEBI:59789"/>
    </ligand>
</feature>
<dbReference type="Pfam" id="PF01189">
    <property type="entry name" value="Methyltr_RsmB-F"/>
    <property type="match status" value="2"/>
</dbReference>
<comment type="caution">
    <text evidence="5">Lacks conserved residue(s) required for the propagation of feature annotation.</text>
</comment>
<accession>A0A9W8HRH8</accession>
<dbReference type="GO" id="GO:0001510">
    <property type="term" value="P:RNA methylation"/>
    <property type="evidence" value="ECO:0007669"/>
    <property type="project" value="InterPro"/>
</dbReference>
<evidence type="ECO:0000256" key="6">
    <source>
        <dbReference type="SAM" id="MobiDB-lite"/>
    </source>
</evidence>
<dbReference type="InterPro" id="IPR029063">
    <property type="entry name" value="SAM-dependent_MTases_sf"/>
</dbReference>
<dbReference type="SUPFAM" id="SSF53335">
    <property type="entry name" value="S-adenosyl-L-methionine-dependent methyltransferases"/>
    <property type="match status" value="1"/>
</dbReference>
<protein>
    <recommendedName>
        <fullName evidence="7">SAM-dependent MTase RsmB/NOP-type domain-containing protein</fullName>
    </recommendedName>
</protein>
<evidence type="ECO:0000313" key="9">
    <source>
        <dbReference type="Proteomes" id="UP001140172"/>
    </source>
</evidence>
<keyword evidence="9" id="KW-1185">Reference proteome</keyword>
<feature type="non-terminal residue" evidence="8">
    <location>
        <position position="1"/>
    </location>
</feature>
<comment type="caution">
    <text evidence="8">The sequence shown here is derived from an EMBL/GenBank/DDBJ whole genome shotgun (WGS) entry which is preliminary data.</text>
</comment>
<feature type="compositionally biased region" description="Basic and acidic residues" evidence="6">
    <location>
        <begin position="42"/>
        <end position="56"/>
    </location>
</feature>
<evidence type="ECO:0000256" key="3">
    <source>
        <dbReference type="ARBA" id="ARBA00022691"/>
    </source>
</evidence>
<dbReference type="GO" id="GO:0003723">
    <property type="term" value="F:RNA binding"/>
    <property type="evidence" value="ECO:0007669"/>
    <property type="project" value="UniProtKB-UniRule"/>
</dbReference>
<dbReference type="GO" id="GO:0008173">
    <property type="term" value="F:RNA methyltransferase activity"/>
    <property type="evidence" value="ECO:0007669"/>
    <property type="project" value="InterPro"/>
</dbReference>
<dbReference type="InterPro" id="IPR001678">
    <property type="entry name" value="MeTrfase_RsmB-F_NOP2_dom"/>
</dbReference>
<evidence type="ECO:0000259" key="7">
    <source>
        <dbReference type="PROSITE" id="PS51686"/>
    </source>
</evidence>
<dbReference type="PROSITE" id="PS51686">
    <property type="entry name" value="SAM_MT_RSMB_NOP"/>
    <property type="match status" value="1"/>
</dbReference>
<feature type="compositionally biased region" description="Basic and acidic residues" evidence="6">
    <location>
        <begin position="66"/>
        <end position="81"/>
    </location>
</feature>
<comment type="similarity">
    <text evidence="5">Belongs to the class I-like SAM-binding methyltransferase superfamily. RsmB/NOP family.</text>
</comment>
<dbReference type="Proteomes" id="UP001140172">
    <property type="component" value="Unassembled WGS sequence"/>
</dbReference>
<dbReference type="EMBL" id="JANBUM010000024">
    <property type="protein sequence ID" value="KAJ2787376.1"/>
    <property type="molecule type" value="Genomic_DNA"/>
</dbReference>
<reference evidence="8" key="1">
    <citation type="submission" date="2022-07" db="EMBL/GenBank/DDBJ databases">
        <title>Phylogenomic reconstructions and comparative analyses of Kickxellomycotina fungi.</title>
        <authorList>
            <person name="Reynolds N.K."/>
            <person name="Stajich J.E."/>
            <person name="Barry K."/>
            <person name="Grigoriev I.V."/>
            <person name="Crous P."/>
            <person name="Smith M.E."/>
        </authorList>
    </citation>
    <scope>NUCLEOTIDE SEQUENCE</scope>
    <source>
        <strain evidence="8">BCRC 34489</strain>
    </source>
</reference>
<dbReference type="InterPro" id="IPR049560">
    <property type="entry name" value="MeTrfase_RsmB-F_NOP2_cat"/>
</dbReference>
<feature type="binding site" evidence="5">
    <location>
        <position position="306"/>
    </location>
    <ligand>
        <name>S-adenosyl-L-methionine</name>
        <dbReference type="ChEBI" id="CHEBI:59789"/>
    </ligand>
</feature>
<dbReference type="PANTHER" id="PTHR22807">
    <property type="entry name" value="NOP2 YEAST -RELATED NOL1/NOP2/FMU SUN DOMAIN-CONTAINING"/>
    <property type="match status" value="1"/>
</dbReference>